<organism evidence="2 3">
    <name type="scientific">Rattus norvegicus</name>
    <name type="common">Rat</name>
    <dbReference type="NCBI Taxonomy" id="10116"/>
    <lineage>
        <taxon>Eukaryota</taxon>
        <taxon>Metazoa</taxon>
        <taxon>Chordata</taxon>
        <taxon>Craniata</taxon>
        <taxon>Vertebrata</taxon>
        <taxon>Euteleostomi</taxon>
        <taxon>Mammalia</taxon>
        <taxon>Eutheria</taxon>
        <taxon>Euarchontoglires</taxon>
        <taxon>Glires</taxon>
        <taxon>Rodentia</taxon>
        <taxon>Myomorpha</taxon>
        <taxon>Muroidea</taxon>
        <taxon>Muridae</taxon>
        <taxon>Murinae</taxon>
        <taxon>Rattus</taxon>
    </lineage>
</organism>
<dbReference type="AlphaFoldDB" id="A6IR46"/>
<feature type="transmembrane region" description="Helical" evidence="1">
    <location>
        <begin position="38"/>
        <end position="55"/>
    </location>
</feature>
<keyword evidence="1" id="KW-0812">Transmembrane</keyword>
<evidence type="ECO:0000313" key="3">
    <source>
        <dbReference type="Proteomes" id="UP000234681"/>
    </source>
</evidence>
<dbReference type="Proteomes" id="UP000234681">
    <property type="component" value="Chromosome 11"/>
</dbReference>
<gene>
    <name evidence="2" type="ORF">rCG_52795</name>
</gene>
<evidence type="ECO:0000313" key="2">
    <source>
        <dbReference type="EMBL" id="EDM11199.1"/>
    </source>
</evidence>
<reference evidence="3" key="1">
    <citation type="submission" date="2005-09" db="EMBL/GenBank/DDBJ databases">
        <authorList>
            <person name="Mural R.J."/>
            <person name="Li P.W."/>
            <person name="Adams M.D."/>
            <person name="Amanatides P.G."/>
            <person name="Baden-Tillson H."/>
            <person name="Barnstead M."/>
            <person name="Chin S.H."/>
            <person name="Dew I."/>
            <person name="Evans C.A."/>
            <person name="Ferriera S."/>
            <person name="Flanigan M."/>
            <person name="Fosler C."/>
            <person name="Glodek A."/>
            <person name="Gu Z."/>
            <person name="Holt R.A."/>
            <person name="Jennings D."/>
            <person name="Kraft C.L."/>
            <person name="Lu F."/>
            <person name="Nguyen T."/>
            <person name="Nusskern D.R."/>
            <person name="Pfannkoch C.M."/>
            <person name="Sitter C."/>
            <person name="Sutton G.G."/>
            <person name="Venter J.C."/>
            <person name="Wang Z."/>
            <person name="Woodage T."/>
            <person name="Zheng X.H."/>
            <person name="Zhong F."/>
        </authorList>
    </citation>
    <scope>NUCLEOTIDE SEQUENCE [LARGE SCALE GENOMIC DNA]</scope>
    <source>
        <strain>BN</strain>
        <strain evidence="3">Sprague-Dawley</strain>
    </source>
</reference>
<sequence length="57" mass="6184">MNTVEATALKLLTCGHATHQVNPSGAQENLANPSAINTLSYLLSLPFFGFYVFFIPL</sequence>
<accession>A6IR46</accession>
<protein>
    <submittedName>
        <fullName evidence="2">RCG52795</fullName>
    </submittedName>
</protein>
<name>A6IR46_RAT</name>
<keyword evidence="1" id="KW-1133">Transmembrane helix</keyword>
<dbReference type="EMBL" id="CH473967">
    <property type="protein sequence ID" value="EDM11199.1"/>
    <property type="molecule type" value="Genomic_DNA"/>
</dbReference>
<keyword evidence="1" id="KW-0472">Membrane</keyword>
<proteinExistence type="predicted"/>
<evidence type="ECO:0000256" key="1">
    <source>
        <dbReference type="SAM" id="Phobius"/>
    </source>
</evidence>